<accession>A0ABN7ASH3</accession>
<keyword evidence="5" id="KW-0350">Heme biosynthesis</keyword>
<evidence type="ECO:0000256" key="4">
    <source>
        <dbReference type="ARBA" id="ARBA00022989"/>
    </source>
</evidence>
<comment type="subcellular location">
    <subcellularLocation>
        <location evidence="1">Membrane</location>
        <topology evidence="1">Multi-pass membrane protein</topology>
    </subcellularLocation>
</comment>
<evidence type="ECO:0000313" key="9">
    <source>
        <dbReference type="EMBL" id="BES95141.1"/>
    </source>
</evidence>
<sequence>MFINSCSKYVWKYGSINLSKRSCLVLRHWSTSQVYFKAAPTVGKTAAVAAQIVVPRSPVCEVPPNADSAEPSPAEVSSTSRIQAYMMLSKFRLTSLVVMTSMSGYAMAPGVIDLPTVAMCAVGTGLMSSAANAVNQFFEVPFDSQMARTRNRLLVRSVVTPLHAFSFAIVSATTGGCLLYFGVNPLTAYLGMANLFLYTCLYTPLKRVSILNTWVGSVVGALPPLMGWAGCSGTLDAGAWVLAGILYAWQFPHFNALSWNLRPDYSRAGYRMMSVTDPGLCRRTTLRYTAAILALSSCAPFADLTNHWFVLESLPLNGYFLYLGKLSIVT</sequence>
<dbReference type="PANTHER" id="PTHR43448">
    <property type="entry name" value="PROTOHEME IX FARNESYLTRANSFERASE, MITOCHONDRIAL"/>
    <property type="match status" value="1"/>
</dbReference>
<keyword evidence="4 8" id="KW-1133">Transmembrane helix</keyword>
<feature type="transmembrane region" description="Helical" evidence="8">
    <location>
        <begin position="158"/>
        <end position="181"/>
    </location>
</feature>
<evidence type="ECO:0000256" key="6">
    <source>
        <dbReference type="ARBA" id="ARBA00023136"/>
    </source>
</evidence>
<gene>
    <name evidence="9" type="ORF">NTJ_07950</name>
</gene>
<dbReference type="InterPro" id="IPR006369">
    <property type="entry name" value="Protohaem_IX_farnesylTrfase"/>
</dbReference>
<evidence type="ECO:0000256" key="1">
    <source>
        <dbReference type="ARBA" id="ARBA00004141"/>
    </source>
</evidence>
<evidence type="ECO:0000256" key="5">
    <source>
        <dbReference type="ARBA" id="ARBA00023133"/>
    </source>
</evidence>
<evidence type="ECO:0000313" key="10">
    <source>
        <dbReference type="Proteomes" id="UP001307889"/>
    </source>
</evidence>
<dbReference type="PANTHER" id="PTHR43448:SF2">
    <property type="entry name" value="PROTOHEME IX FARNESYLTRANSFERASE, MITOCHONDRIAL"/>
    <property type="match status" value="1"/>
</dbReference>
<keyword evidence="10" id="KW-1185">Reference proteome</keyword>
<organism evidence="9 10">
    <name type="scientific">Nesidiocoris tenuis</name>
    <dbReference type="NCBI Taxonomy" id="355587"/>
    <lineage>
        <taxon>Eukaryota</taxon>
        <taxon>Metazoa</taxon>
        <taxon>Ecdysozoa</taxon>
        <taxon>Arthropoda</taxon>
        <taxon>Hexapoda</taxon>
        <taxon>Insecta</taxon>
        <taxon>Pterygota</taxon>
        <taxon>Neoptera</taxon>
        <taxon>Paraneoptera</taxon>
        <taxon>Hemiptera</taxon>
        <taxon>Heteroptera</taxon>
        <taxon>Panheteroptera</taxon>
        <taxon>Cimicomorpha</taxon>
        <taxon>Miridae</taxon>
        <taxon>Dicyphina</taxon>
        <taxon>Nesidiocoris</taxon>
    </lineage>
</organism>
<dbReference type="Proteomes" id="UP001307889">
    <property type="component" value="Chromosome 6"/>
</dbReference>
<dbReference type="Pfam" id="PF01040">
    <property type="entry name" value="UbiA"/>
    <property type="match status" value="1"/>
</dbReference>
<keyword evidence="3 8" id="KW-0812">Transmembrane</keyword>
<evidence type="ECO:0000256" key="2">
    <source>
        <dbReference type="ARBA" id="ARBA00022679"/>
    </source>
</evidence>
<dbReference type="NCBIfam" id="TIGR01473">
    <property type="entry name" value="cyoE_ctaB"/>
    <property type="match status" value="1"/>
</dbReference>
<dbReference type="Gene3D" id="1.10.357.140">
    <property type="entry name" value="UbiA prenyltransferase"/>
    <property type="match status" value="1"/>
</dbReference>
<dbReference type="CDD" id="cd13957">
    <property type="entry name" value="PT_UbiA_Cox10"/>
    <property type="match status" value="1"/>
</dbReference>
<evidence type="ECO:0000256" key="8">
    <source>
        <dbReference type="SAM" id="Phobius"/>
    </source>
</evidence>
<keyword evidence="2" id="KW-0808">Transferase</keyword>
<dbReference type="EMBL" id="AP028914">
    <property type="protein sequence ID" value="BES95141.1"/>
    <property type="molecule type" value="Genomic_DNA"/>
</dbReference>
<protein>
    <recommendedName>
        <fullName evidence="7">Heme O synthase</fullName>
    </recommendedName>
</protein>
<proteinExistence type="predicted"/>
<feature type="transmembrane region" description="Helical" evidence="8">
    <location>
        <begin position="187"/>
        <end position="205"/>
    </location>
</feature>
<evidence type="ECO:0000256" key="3">
    <source>
        <dbReference type="ARBA" id="ARBA00022692"/>
    </source>
</evidence>
<reference evidence="9 10" key="1">
    <citation type="submission" date="2023-09" db="EMBL/GenBank/DDBJ databases">
        <title>Nesidiocoris tenuis whole genome shotgun sequence.</title>
        <authorList>
            <person name="Shibata T."/>
            <person name="Shimoda M."/>
            <person name="Kobayashi T."/>
            <person name="Uehara T."/>
        </authorList>
    </citation>
    <scope>NUCLEOTIDE SEQUENCE [LARGE SCALE GENOMIC DNA]</scope>
    <source>
        <strain evidence="9 10">Japan</strain>
    </source>
</reference>
<evidence type="ECO:0000256" key="7">
    <source>
        <dbReference type="ARBA" id="ARBA00030253"/>
    </source>
</evidence>
<keyword evidence="6 8" id="KW-0472">Membrane</keyword>
<name>A0ABN7ASH3_9HEMI</name>
<dbReference type="InterPro" id="IPR000537">
    <property type="entry name" value="UbiA_prenyltransferase"/>
</dbReference>
<dbReference type="InterPro" id="IPR044878">
    <property type="entry name" value="UbiA_sf"/>
</dbReference>